<proteinExistence type="predicted"/>
<name>A0A4P9W828_9FUNG</name>
<dbReference type="EMBL" id="KZ996565">
    <property type="protein sequence ID" value="RKO88661.1"/>
    <property type="molecule type" value="Genomic_DNA"/>
</dbReference>
<dbReference type="Proteomes" id="UP000269721">
    <property type="component" value="Unassembled WGS sequence"/>
</dbReference>
<reference evidence="3" key="1">
    <citation type="journal article" date="2018" name="Nat. Microbiol.">
        <title>Leveraging single-cell genomics to expand the fungal tree of life.</title>
        <authorList>
            <person name="Ahrendt S.R."/>
            <person name="Quandt C.A."/>
            <person name="Ciobanu D."/>
            <person name="Clum A."/>
            <person name="Salamov A."/>
            <person name="Andreopoulos B."/>
            <person name="Cheng J.F."/>
            <person name="Woyke T."/>
            <person name="Pelin A."/>
            <person name="Henrissat B."/>
            <person name="Reynolds N.K."/>
            <person name="Benny G.L."/>
            <person name="Smith M.E."/>
            <person name="James T.Y."/>
            <person name="Grigoriev I.V."/>
        </authorList>
    </citation>
    <scope>NUCLEOTIDE SEQUENCE [LARGE SCALE GENOMIC DNA]</scope>
</reference>
<feature type="signal peptide" evidence="1">
    <location>
        <begin position="1"/>
        <end position="18"/>
    </location>
</feature>
<gene>
    <name evidence="2" type="ORF">BDK51DRAFT_39696</name>
</gene>
<evidence type="ECO:0000256" key="1">
    <source>
        <dbReference type="SAM" id="SignalP"/>
    </source>
</evidence>
<keyword evidence="3" id="KW-1185">Reference proteome</keyword>
<sequence length="421" mass="42443">MQICVALLAVAAAAEVLAQTGAHGPLPTGFPPLGVFNGTDIPGLNATQSGDANGTTSGIGGGALNATLPTPENGTVATLTAPTVVATHIRTAPSTPAIIPHYSFSSCANSCTDKFSAGDSFLHICTNTTLQGTVISCIAQGQGSQCSADLSQMTALYQNQTACLAALNAPLLPPPAIPATLTAPTAVASKSFLSASFTTDAPSAFWHHRTHFPPPIPALIPNYIYSSCANSCIEKVTDSIGADTYIHDICTNTTLQATVTSCIAQGQSSQCSADLSQTTALYQNQTACLARLNAPLMPAPAIPSPSGPTLSAPSAIATFNPNYSPSTCAQTCIKNAVASAGSASVLTGICTNTTLQGSISSCLAQRSECSNDLSQITALFHDQAACSGGLAAEFKVPSGAARVSVAVLAAAIPLIGALALF</sequence>
<organism evidence="2 3">
    <name type="scientific">Blyttiomyces helicus</name>
    <dbReference type="NCBI Taxonomy" id="388810"/>
    <lineage>
        <taxon>Eukaryota</taxon>
        <taxon>Fungi</taxon>
        <taxon>Fungi incertae sedis</taxon>
        <taxon>Chytridiomycota</taxon>
        <taxon>Chytridiomycota incertae sedis</taxon>
        <taxon>Chytridiomycetes</taxon>
        <taxon>Chytridiomycetes incertae sedis</taxon>
        <taxon>Blyttiomyces</taxon>
    </lineage>
</organism>
<evidence type="ECO:0008006" key="4">
    <source>
        <dbReference type="Google" id="ProtNLM"/>
    </source>
</evidence>
<dbReference type="AlphaFoldDB" id="A0A4P9W828"/>
<accession>A0A4P9W828</accession>
<feature type="chain" id="PRO_5020584319" description="Extracellular membrane protein CFEM domain-containing protein" evidence="1">
    <location>
        <begin position="19"/>
        <end position="421"/>
    </location>
</feature>
<evidence type="ECO:0000313" key="3">
    <source>
        <dbReference type="Proteomes" id="UP000269721"/>
    </source>
</evidence>
<keyword evidence="1" id="KW-0732">Signal</keyword>
<evidence type="ECO:0000313" key="2">
    <source>
        <dbReference type="EMBL" id="RKO88661.1"/>
    </source>
</evidence>
<protein>
    <recommendedName>
        <fullName evidence="4">Extracellular membrane protein CFEM domain-containing protein</fullName>
    </recommendedName>
</protein>